<evidence type="ECO:0000256" key="1">
    <source>
        <dbReference type="ARBA" id="ARBA00010577"/>
    </source>
</evidence>
<accession>A0A1H5U4H5</accession>
<sequence>MTVENVSARPLGNIRTDDAQYGTADRTASAQGFSSDFQTFLKMLTAQARYQDPLKPIDSTEYAAQLAQFSMVEQQVQTNEKLASLVAQLGSANMAMLSGWIGQEVRSHGAALFDGSPITLAYSPAKGADQVALVVSDGEGREVQRLPLPLSGGEVKWSGMDEKGVPLPAGTYSFDILSVTRGETIGRTPASFYGGVAEVQLREGKTVLILDSGQEILAASVDAIRRPPA</sequence>
<protein>
    <recommendedName>
        <fullName evidence="2 5">Basal-body rod modification protein FlgD</fullName>
    </recommendedName>
</protein>
<dbReference type="NCBIfam" id="NF009453">
    <property type="entry name" value="PRK12813.1"/>
    <property type="match status" value="1"/>
</dbReference>
<gene>
    <name evidence="7" type="ORF">SAMN05421751_103204</name>
</gene>
<evidence type="ECO:0000256" key="5">
    <source>
        <dbReference type="RuleBase" id="RU362076"/>
    </source>
</evidence>
<dbReference type="InterPro" id="IPR025965">
    <property type="entry name" value="FlgD/Vpr_Ig-like"/>
</dbReference>
<evidence type="ECO:0000256" key="3">
    <source>
        <dbReference type="ARBA" id="ARBA00022795"/>
    </source>
</evidence>
<reference evidence="7 8" key="1">
    <citation type="submission" date="2016-10" db="EMBL/GenBank/DDBJ databases">
        <authorList>
            <person name="de Groot N.N."/>
        </authorList>
    </citation>
    <scope>NUCLEOTIDE SEQUENCE [LARGE SCALE GENOMIC DNA]</scope>
    <source>
        <strain evidence="7 8">DSM 23413</strain>
    </source>
</reference>
<evidence type="ECO:0000313" key="7">
    <source>
        <dbReference type="EMBL" id="SEF69920.1"/>
    </source>
</evidence>
<dbReference type="Proteomes" id="UP000236742">
    <property type="component" value="Unassembled WGS sequence"/>
</dbReference>
<dbReference type="Pfam" id="PF13860">
    <property type="entry name" value="FlgD_ig"/>
    <property type="match status" value="1"/>
</dbReference>
<dbReference type="RefSeq" id="WP_104007156.1">
    <property type="nucleotide sequence ID" value="NZ_FNVD01000003.1"/>
</dbReference>
<keyword evidence="7" id="KW-0969">Cilium</keyword>
<evidence type="ECO:0000313" key="8">
    <source>
        <dbReference type="Proteomes" id="UP000236742"/>
    </source>
</evidence>
<dbReference type="Pfam" id="PF03963">
    <property type="entry name" value="FlgD"/>
    <property type="match status" value="1"/>
</dbReference>
<keyword evidence="7" id="KW-0282">Flagellum</keyword>
<keyword evidence="3 5" id="KW-1005">Bacterial flagellum biogenesis</keyword>
<dbReference type="GO" id="GO:0044781">
    <property type="term" value="P:bacterial-type flagellum organization"/>
    <property type="evidence" value="ECO:0007669"/>
    <property type="project" value="UniProtKB-UniRule"/>
</dbReference>
<dbReference type="InterPro" id="IPR005648">
    <property type="entry name" value="FlgD"/>
</dbReference>
<proteinExistence type="inferred from homology"/>
<organism evidence="7 8">
    <name type="scientific">Jhaorihella thermophila</name>
    <dbReference type="NCBI Taxonomy" id="488547"/>
    <lineage>
        <taxon>Bacteria</taxon>
        <taxon>Pseudomonadati</taxon>
        <taxon>Pseudomonadota</taxon>
        <taxon>Alphaproteobacteria</taxon>
        <taxon>Rhodobacterales</taxon>
        <taxon>Paracoccaceae</taxon>
        <taxon>Jhaorihella</taxon>
    </lineage>
</organism>
<keyword evidence="8" id="KW-1185">Reference proteome</keyword>
<dbReference type="Gene3D" id="2.60.40.4070">
    <property type="match status" value="1"/>
</dbReference>
<name>A0A1H5U4H5_9RHOB</name>
<comment type="function">
    <text evidence="4 5">Required for flagellar hook formation. May act as a scaffolding protein.</text>
</comment>
<evidence type="ECO:0000256" key="4">
    <source>
        <dbReference type="ARBA" id="ARBA00024746"/>
    </source>
</evidence>
<evidence type="ECO:0000256" key="2">
    <source>
        <dbReference type="ARBA" id="ARBA00016013"/>
    </source>
</evidence>
<dbReference type="AlphaFoldDB" id="A0A1H5U4H5"/>
<feature type="domain" description="FlgD/Vpr Ig-like" evidence="6">
    <location>
        <begin position="113"/>
        <end position="176"/>
    </location>
</feature>
<comment type="similarity">
    <text evidence="1 5">Belongs to the FlgD family.</text>
</comment>
<dbReference type="EMBL" id="FNVD01000003">
    <property type="protein sequence ID" value="SEF69920.1"/>
    <property type="molecule type" value="Genomic_DNA"/>
</dbReference>
<dbReference type="OrthoDB" id="9785233at2"/>
<keyword evidence="7" id="KW-0966">Cell projection</keyword>
<evidence type="ECO:0000259" key="6">
    <source>
        <dbReference type="Pfam" id="PF13860"/>
    </source>
</evidence>
<dbReference type="Gene3D" id="2.30.30.910">
    <property type="match status" value="1"/>
</dbReference>